<evidence type="ECO:0000313" key="2">
    <source>
        <dbReference type="Proteomes" id="UP001152321"/>
    </source>
</evidence>
<protein>
    <submittedName>
        <fullName evidence="1">Uncharacterized protein</fullName>
    </submittedName>
</protein>
<name>A0ABT6DKG8_9BACT</name>
<dbReference type="EMBL" id="JANRMI010000002">
    <property type="protein sequence ID" value="MDG0816695.1"/>
    <property type="molecule type" value="Genomic_DNA"/>
</dbReference>
<accession>A0ABT6DKG8</accession>
<comment type="caution">
    <text evidence="1">The sequence shown here is derived from an EMBL/GenBank/DDBJ whole genome shotgun (WGS) entry which is preliminary data.</text>
</comment>
<proteinExistence type="predicted"/>
<keyword evidence="2" id="KW-1185">Reference proteome</keyword>
<sequence>MLIIKTLFGMNRSMKWQMLIIVSALFTVMVLPFVGYELYRYASAGFNKDYISIYNCSERYGCWDYTDRICRVNNSHPRKQCEKIETINPSK</sequence>
<gene>
    <name evidence="1" type="ORF">NWE73_09990</name>
</gene>
<organism evidence="1 2">
    <name type="scientific">Bdellovibrio svalbardensis</name>
    <dbReference type="NCBI Taxonomy" id="2972972"/>
    <lineage>
        <taxon>Bacteria</taxon>
        <taxon>Pseudomonadati</taxon>
        <taxon>Bdellovibrionota</taxon>
        <taxon>Bdellovibrionia</taxon>
        <taxon>Bdellovibrionales</taxon>
        <taxon>Pseudobdellovibrionaceae</taxon>
        <taxon>Bdellovibrio</taxon>
    </lineage>
</organism>
<dbReference type="Proteomes" id="UP001152321">
    <property type="component" value="Unassembled WGS sequence"/>
</dbReference>
<dbReference type="RefSeq" id="WP_277578170.1">
    <property type="nucleotide sequence ID" value="NZ_JANRMI010000002.1"/>
</dbReference>
<reference evidence="1" key="1">
    <citation type="submission" date="2022-08" db="EMBL/GenBank/DDBJ databases">
        <title>Novel Bdellovibrio Species Isolated from Svalbard: Designation Bdellovibrio svalbardensis.</title>
        <authorList>
            <person name="Mitchell R.J."/>
            <person name="Choi S.Y."/>
        </authorList>
    </citation>
    <scope>NUCLEOTIDE SEQUENCE</scope>
    <source>
        <strain evidence="1">PAP01</strain>
    </source>
</reference>
<evidence type="ECO:0000313" key="1">
    <source>
        <dbReference type="EMBL" id="MDG0816695.1"/>
    </source>
</evidence>